<organism evidence="1 2">
    <name type="scientific">Candidatus Methanodesulfokora washburnensis</name>
    <dbReference type="NCBI Taxonomy" id="2478471"/>
    <lineage>
        <taxon>Archaea</taxon>
        <taxon>Thermoproteota</taxon>
        <taxon>Candidatus Korarchaeia</taxon>
        <taxon>Candidatus Korarchaeia incertae sedis</taxon>
        <taxon>Candidatus Methanodesulfokora</taxon>
    </lineage>
</organism>
<evidence type="ECO:0000313" key="2">
    <source>
        <dbReference type="Proteomes" id="UP000277582"/>
    </source>
</evidence>
<dbReference type="Proteomes" id="UP000277582">
    <property type="component" value="Unassembled WGS sequence"/>
</dbReference>
<dbReference type="AlphaFoldDB" id="A0A3R9PEB9"/>
<evidence type="ECO:0000313" key="1">
    <source>
        <dbReference type="EMBL" id="RSN74088.1"/>
    </source>
</evidence>
<keyword evidence="2" id="KW-1185">Reference proteome</keyword>
<dbReference type="RefSeq" id="WP_125671636.1">
    <property type="nucleotide sequence ID" value="NZ_RCOS01000101.1"/>
</dbReference>
<accession>A0A3R9PEB9</accession>
<dbReference type="EMBL" id="RCOS01000101">
    <property type="protein sequence ID" value="RSN74088.1"/>
    <property type="molecule type" value="Genomic_DNA"/>
</dbReference>
<gene>
    <name evidence="1" type="ORF">D6D85_08850</name>
</gene>
<sequence length="259" mass="29733">MRRGLSLFILLLIFLLQIPQASGEEVRYEHKVVVWSTRHPALSSKAEVLENGTTVLRPGGFLKYEINLPFELPAGSYLMLMASVSSDSRDISVIQVKVRVNEGEYQLYNLTVLHGVFFPQFIYFGKVEGRNLSIWIFHHRSVLGNASLLLTNIGMEFFIPVKEKAIPFEEYFMGHLGNLAGKVVVYKKEIRGKVVEVYVDYRTIIAVRKTEYCGLNNMPPSFSIDEQVDQWRGGFSKNRMYNSVDGCWYYVYFPALYKG</sequence>
<comment type="caution">
    <text evidence="1">The sequence shown here is derived from an EMBL/GenBank/DDBJ whole genome shotgun (WGS) entry which is preliminary data.</text>
</comment>
<protein>
    <submittedName>
        <fullName evidence="1">Uncharacterized protein</fullName>
    </submittedName>
</protein>
<name>A0A3R9PEB9_9CREN</name>
<proteinExistence type="predicted"/>
<reference evidence="1 2" key="1">
    <citation type="submission" date="2018-10" db="EMBL/GenBank/DDBJ databases">
        <title>Co-occurring genomic capacity for anaerobic methane metabolism and dissimilatory sulfite reduction discovered in the Korarchaeota.</title>
        <authorList>
            <person name="Mckay L.J."/>
            <person name="Dlakic M."/>
            <person name="Fields M.W."/>
            <person name="Delmont T.O."/>
            <person name="Eren A.M."/>
            <person name="Jay Z.J."/>
            <person name="Klingelsmith K.B."/>
            <person name="Rusch D.B."/>
            <person name="Inskeep W.P."/>
        </authorList>
    </citation>
    <scope>NUCLEOTIDE SEQUENCE [LARGE SCALE GENOMIC DNA]</scope>
    <source>
        <strain evidence="1 2">MDKW</strain>
    </source>
</reference>